<reference evidence="3" key="1">
    <citation type="submission" date="2020-05" db="EMBL/GenBank/DDBJ databases">
        <authorList>
            <person name="Zeng H."/>
            <person name="Chan Y.K."/>
            <person name="Watt R.M."/>
        </authorList>
    </citation>
    <scope>NUCLEOTIDE SEQUENCE</scope>
    <source>
        <strain evidence="3">ATCC 700773</strain>
    </source>
</reference>
<dbReference type="InterPro" id="IPR050807">
    <property type="entry name" value="TransReg_Diox_bact_type"/>
</dbReference>
<evidence type="ECO:0000313" key="3">
    <source>
        <dbReference type="EMBL" id="QTQ10895.1"/>
    </source>
</evidence>
<keyword evidence="1" id="KW-0238">DNA-binding</keyword>
<organism evidence="3 4">
    <name type="scientific">Treponema parvum</name>
    <dbReference type="NCBI Taxonomy" id="138851"/>
    <lineage>
        <taxon>Bacteria</taxon>
        <taxon>Pseudomonadati</taxon>
        <taxon>Spirochaetota</taxon>
        <taxon>Spirochaetia</taxon>
        <taxon>Spirochaetales</taxon>
        <taxon>Treponemataceae</taxon>
        <taxon>Treponema</taxon>
    </lineage>
</organism>
<evidence type="ECO:0000313" key="4">
    <source>
        <dbReference type="Proteomes" id="UP000671995"/>
    </source>
</evidence>
<dbReference type="CDD" id="cd00093">
    <property type="entry name" value="HTH_XRE"/>
    <property type="match status" value="1"/>
</dbReference>
<dbReference type="InterPro" id="IPR001387">
    <property type="entry name" value="Cro/C1-type_HTH"/>
</dbReference>
<protein>
    <submittedName>
        <fullName evidence="3">Helix-turn-helix transcriptional regulator</fullName>
    </submittedName>
</protein>
<proteinExistence type="predicted"/>
<dbReference type="InterPro" id="IPR010982">
    <property type="entry name" value="Lambda_DNA-bd_dom_sf"/>
</dbReference>
<dbReference type="Pfam" id="PF01381">
    <property type="entry name" value="HTH_3"/>
    <property type="match status" value="1"/>
</dbReference>
<dbReference type="AlphaFoldDB" id="A0A975EXM6"/>
<dbReference type="SUPFAM" id="SSF47413">
    <property type="entry name" value="lambda repressor-like DNA-binding domains"/>
    <property type="match status" value="1"/>
</dbReference>
<dbReference type="Proteomes" id="UP000671995">
    <property type="component" value="Chromosome"/>
</dbReference>
<dbReference type="GO" id="GO:0003700">
    <property type="term" value="F:DNA-binding transcription factor activity"/>
    <property type="evidence" value="ECO:0007669"/>
    <property type="project" value="TreeGrafter"/>
</dbReference>
<feature type="domain" description="HTH cro/C1-type" evidence="2">
    <location>
        <begin position="33"/>
        <end position="89"/>
    </location>
</feature>
<dbReference type="GO" id="GO:0005829">
    <property type="term" value="C:cytosol"/>
    <property type="evidence" value="ECO:0007669"/>
    <property type="project" value="TreeGrafter"/>
</dbReference>
<dbReference type="RefSeq" id="WP_210117689.1">
    <property type="nucleotide sequence ID" value="NZ_CP054257.1"/>
</dbReference>
<dbReference type="SMART" id="SM00530">
    <property type="entry name" value="HTH_XRE"/>
    <property type="match status" value="1"/>
</dbReference>
<evidence type="ECO:0000259" key="2">
    <source>
        <dbReference type="PROSITE" id="PS50943"/>
    </source>
</evidence>
<dbReference type="EMBL" id="CP054257">
    <property type="protein sequence ID" value="QTQ10895.1"/>
    <property type="molecule type" value="Genomic_DNA"/>
</dbReference>
<dbReference type="Gene3D" id="1.10.260.40">
    <property type="entry name" value="lambda repressor-like DNA-binding domains"/>
    <property type="match status" value="1"/>
</dbReference>
<sequence>MTLTEALKEQMKDETFRKEYESLGLEYELISSLIDARKLSHVTQKQLADATGIAQSDISKIENGSGNPTIKILKRLADGLGMNLKIEFIAKTKISM</sequence>
<dbReference type="GO" id="GO:0003677">
    <property type="term" value="F:DNA binding"/>
    <property type="evidence" value="ECO:0007669"/>
    <property type="project" value="UniProtKB-KW"/>
</dbReference>
<dbReference type="PANTHER" id="PTHR46797:SF1">
    <property type="entry name" value="METHYLPHOSPHONATE SYNTHASE"/>
    <property type="match status" value="1"/>
</dbReference>
<dbReference type="PANTHER" id="PTHR46797">
    <property type="entry name" value="HTH-TYPE TRANSCRIPTIONAL REGULATOR"/>
    <property type="match status" value="1"/>
</dbReference>
<gene>
    <name evidence="3" type="ORF">HRI96_01015</name>
</gene>
<name>A0A975EXM6_9SPIR</name>
<evidence type="ECO:0000256" key="1">
    <source>
        <dbReference type="ARBA" id="ARBA00023125"/>
    </source>
</evidence>
<reference evidence="3" key="2">
    <citation type="journal article" date="2021" name="Microbiol. Resour. Announc.">
        <title>Complete Genome Sequences of Three Human Oral Treponema parvum Isolates.</title>
        <authorList>
            <person name="Zeng H."/>
            <person name="Watt R.M."/>
        </authorList>
    </citation>
    <scope>NUCLEOTIDE SEQUENCE</scope>
    <source>
        <strain evidence="3">ATCC 700773</strain>
    </source>
</reference>
<dbReference type="PROSITE" id="PS50943">
    <property type="entry name" value="HTH_CROC1"/>
    <property type="match status" value="1"/>
</dbReference>
<accession>A0A975EXM6</accession>